<evidence type="ECO:0000259" key="4">
    <source>
        <dbReference type="PROSITE" id="PS50995"/>
    </source>
</evidence>
<dbReference type="PANTHER" id="PTHR42756:SF1">
    <property type="entry name" value="TRANSCRIPTIONAL REPRESSOR OF EMRAB OPERON"/>
    <property type="match status" value="1"/>
</dbReference>
<dbReference type="SMART" id="SM00347">
    <property type="entry name" value="HTH_MARR"/>
    <property type="match status" value="1"/>
</dbReference>
<evidence type="ECO:0000313" key="6">
    <source>
        <dbReference type="Proteomes" id="UP001201549"/>
    </source>
</evidence>
<proteinExistence type="predicted"/>
<name>A0ABT2FHS7_9GAMM</name>
<protein>
    <submittedName>
        <fullName evidence="5">MarR family transcriptional regulator</fullName>
    </submittedName>
</protein>
<evidence type="ECO:0000313" key="5">
    <source>
        <dbReference type="EMBL" id="MCS4555180.1"/>
    </source>
</evidence>
<organism evidence="5 6">
    <name type="scientific">Shewanella electrica</name>
    <dbReference type="NCBI Taxonomy" id="515560"/>
    <lineage>
        <taxon>Bacteria</taxon>
        <taxon>Pseudomonadati</taxon>
        <taxon>Pseudomonadota</taxon>
        <taxon>Gammaproteobacteria</taxon>
        <taxon>Alteromonadales</taxon>
        <taxon>Shewanellaceae</taxon>
        <taxon>Shewanella</taxon>
    </lineage>
</organism>
<dbReference type="Pfam" id="PF01047">
    <property type="entry name" value="MarR"/>
    <property type="match status" value="1"/>
</dbReference>
<dbReference type="PROSITE" id="PS50995">
    <property type="entry name" value="HTH_MARR_2"/>
    <property type="match status" value="1"/>
</dbReference>
<dbReference type="InterPro" id="IPR036390">
    <property type="entry name" value="WH_DNA-bd_sf"/>
</dbReference>
<keyword evidence="1" id="KW-0805">Transcription regulation</keyword>
<sequence>MKDDDQILPGKLLKNVANELLRHYEAILRPYGLGAAGAPVLYYLSMGIANTQSALAELTHVEQPSMAQCLARLERDGLIVRVASHQDKRVREIQLTDTAKAIVPDVAIKLSHLNDRILAGFSPQETTQLRHLLKRILHNLLLEQSNSSTTNETP</sequence>
<dbReference type="EMBL" id="JAKOGG010000001">
    <property type="protein sequence ID" value="MCS4555180.1"/>
    <property type="molecule type" value="Genomic_DNA"/>
</dbReference>
<dbReference type="PRINTS" id="PR00598">
    <property type="entry name" value="HTHMARR"/>
</dbReference>
<reference evidence="6" key="2">
    <citation type="submission" date="2023-07" db="EMBL/GenBank/DDBJ databases">
        <title>Shewanella mangrovi sp. nov., an acetaldehyde- degrading bacterium isolated from mangrove sediment.</title>
        <authorList>
            <person name="Liu Y."/>
        </authorList>
    </citation>
    <scope>NUCLEOTIDE SEQUENCE [LARGE SCALE GENOMIC DNA]</scope>
    <source>
        <strain evidence="6">C32</strain>
    </source>
</reference>
<comment type="caution">
    <text evidence="5">The sequence shown here is derived from an EMBL/GenBank/DDBJ whole genome shotgun (WGS) entry which is preliminary data.</text>
</comment>
<dbReference type="Proteomes" id="UP001201549">
    <property type="component" value="Unassembled WGS sequence"/>
</dbReference>
<accession>A0ABT2FHS7</accession>
<reference evidence="5 6" key="1">
    <citation type="submission" date="2022-02" db="EMBL/GenBank/DDBJ databases">
        <authorList>
            <person name="Zhuang L."/>
        </authorList>
    </citation>
    <scope>NUCLEOTIDE SEQUENCE [LARGE SCALE GENOMIC DNA]</scope>
    <source>
        <strain evidence="5 6">C32</strain>
    </source>
</reference>
<dbReference type="Gene3D" id="1.10.10.10">
    <property type="entry name" value="Winged helix-like DNA-binding domain superfamily/Winged helix DNA-binding domain"/>
    <property type="match status" value="1"/>
</dbReference>
<evidence type="ECO:0000256" key="2">
    <source>
        <dbReference type="ARBA" id="ARBA00023125"/>
    </source>
</evidence>
<gene>
    <name evidence="5" type="ORF">L9G74_01885</name>
</gene>
<dbReference type="RefSeq" id="WP_238894582.1">
    <property type="nucleotide sequence ID" value="NZ_JAKOGG010000001.1"/>
</dbReference>
<keyword evidence="2" id="KW-0238">DNA-binding</keyword>
<dbReference type="SUPFAM" id="SSF46785">
    <property type="entry name" value="Winged helix' DNA-binding domain"/>
    <property type="match status" value="1"/>
</dbReference>
<evidence type="ECO:0000256" key="3">
    <source>
        <dbReference type="ARBA" id="ARBA00023163"/>
    </source>
</evidence>
<dbReference type="PANTHER" id="PTHR42756">
    <property type="entry name" value="TRANSCRIPTIONAL REGULATOR, MARR"/>
    <property type="match status" value="1"/>
</dbReference>
<feature type="domain" description="HTH marR-type" evidence="4">
    <location>
        <begin position="6"/>
        <end position="138"/>
    </location>
</feature>
<dbReference type="InterPro" id="IPR000835">
    <property type="entry name" value="HTH_MarR-typ"/>
</dbReference>
<evidence type="ECO:0000256" key="1">
    <source>
        <dbReference type="ARBA" id="ARBA00023015"/>
    </source>
</evidence>
<keyword evidence="3" id="KW-0804">Transcription</keyword>
<keyword evidence="6" id="KW-1185">Reference proteome</keyword>
<dbReference type="InterPro" id="IPR036388">
    <property type="entry name" value="WH-like_DNA-bd_sf"/>
</dbReference>